<evidence type="ECO:0000256" key="7">
    <source>
        <dbReference type="ARBA" id="ARBA00022798"/>
    </source>
</evidence>
<dbReference type="GO" id="GO:0051701">
    <property type="term" value="P:biological process involved in interaction with host"/>
    <property type="evidence" value="ECO:0007669"/>
    <property type="project" value="TreeGrafter"/>
</dbReference>
<dbReference type="EC" id="2.3.1.20" evidence="4 11"/>
<dbReference type="Pfam" id="PF06974">
    <property type="entry name" value="WS_DGAT_C"/>
    <property type="match status" value="1"/>
</dbReference>
<keyword evidence="6 11" id="KW-0808">Transferase</keyword>
<keyword evidence="15" id="KW-1185">Reference proteome</keyword>
<dbReference type="RefSeq" id="WP_179827466.1">
    <property type="nucleotide sequence ID" value="NZ_JACCCO010000003.1"/>
</dbReference>
<dbReference type="GO" id="GO:0019432">
    <property type="term" value="P:triglyceride biosynthetic process"/>
    <property type="evidence" value="ECO:0007669"/>
    <property type="project" value="UniProtKB-UniPathway"/>
</dbReference>
<keyword evidence="5 11" id="KW-0444">Lipid biosynthesis</keyword>
<reference evidence="14 15" key="1">
    <citation type="submission" date="2020-07" db="EMBL/GenBank/DDBJ databases">
        <title>Sequencing the genomes of 1000 actinobacteria strains.</title>
        <authorList>
            <person name="Klenk H.-P."/>
        </authorList>
    </citation>
    <scope>NUCLEOTIDE SEQUENCE [LARGE SCALE GENOMIC DNA]</scope>
    <source>
        <strain evidence="14 15">DSM 45763</strain>
    </source>
</reference>
<evidence type="ECO:0000256" key="1">
    <source>
        <dbReference type="ARBA" id="ARBA00004771"/>
    </source>
</evidence>
<comment type="pathway">
    <text evidence="2">Lipid metabolism.</text>
</comment>
<evidence type="ECO:0000259" key="13">
    <source>
        <dbReference type="Pfam" id="PF06974"/>
    </source>
</evidence>
<dbReference type="InterPro" id="IPR023213">
    <property type="entry name" value="CAT-like_dom_sf"/>
</dbReference>
<feature type="domain" description="O-acyltransferase WSD1-like N-terminal" evidence="12">
    <location>
        <begin position="4"/>
        <end position="286"/>
    </location>
</feature>
<evidence type="ECO:0000259" key="12">
    <source>
        <dbReference type="Pfam" id="PF03007"/>
    </source>
</evidence>
<dbReference type="PANTHER" id="PTHR31650:SF1">
    <property type="entry name" value="WAX ESTER SYNTHASE_DIACYLGLYCEROL ACYLTRANSFERASE 4-RELATED"/>
    <property type="match status" value="1"/>
</dbReference>
<evidence type="ECO:0000256" key="8">
    <source>
        <dbReference type="ARBA" id="ARBA00023098"/>
    </source>
</evidence>
<evidence type="ECO:0000256" key="6">
    <source>
        <dbReference type="ARBA" id="ARBA00022679"/>
    </source>
</evidence>
<feature type="domain" description="O-acyltransferase WSD1 C-terminal" evidence="13">
    <location>
        <begin position="333"/>
        <end position="482"/>
    </location>
</feature>
<evidence type="ECO:0000256" key="2">
    <source>
        <dbReference type="ARBA" id="ARBA00005189"/>
    </source>
</evidence>
<dbReference type="Gene3D" id="3.30.559.10">
    <property type="entry name" value="Chloramphenicol acetyltransferase-like domain"/>
    <property type="match status" value="1"/>
</dbReference>
<proteinExistence type="inferred from homology"/>
<dbReference type="GO" id="GO:0004144">
    <property type="term" value="F:diacylglycerol O-acyltransferase activity"/>
    <property type="evidence" value="ECO:0007669"/>
    <property type="project" value="UniProtKB-EC"/>
</dbReference>
<dbReference type="EMBL" id="JACCCO010000003">
    <property type="protein sequence ID" value="NYF43762.1"/>
    <property type="molecule type" value="Genomic_DNA"/>
</dbReference>
<dbReference type="InterPro" id="IPR004255">
    <property type="entry name" value="O-acyltransferase_WSD1_N"/>
</dbReference>
<comment type="pathway">
    <text evidence="1 11">Glycerolipid metabolism; triacylglycerol biosynthesis.</text>
</comment>
<accession>A0A852V1X2</accession>
<gene>
    <name evidence="14" type="ORF">HDA43_005989</name>
</gene>
<evidence type="ECO:0000256" key="9">
    <source>
        <dbReference type="ARBA" id="ARBA00023315"/>
    </source>
</evidence>
<comment type="caution">
    <text evidence="14">The sequence shown here is derived from an EMBL/GenBank/DDBJ whole genome shotgun (WGS) entry which is preliminary data.</text>
</comment>
<dbReference type="GO" id="GO:0005886">
    <property type="term" value="C:plasma membrane"/>
    <property type="evidence" value="ECO:0007669"/>
    <property type="project" value="TreeGrafter"/>
</dbReference>
<dbReference type="Pfam" id="PF03007">
    <property type="entry name" value="WS_DGAT_cat"/>
    <property type="match status" value="1"/>
</dbReference>
<evidence type="ECO:0000313" key="14">
    <source>
        <dbReference type="EMBL" id="NYF43762.1"/>
    </source>
</evidence>
<evidence type="ECO:0000256" key="3">
    <source>
        <dbReference type="ARBA" id="ARBA00009587"/>
    </source>
</evidence>
<name>A0A852V1X2_9ACTN</name>
<dbReference type="UniPathway" id="UPA00282"/>
<dbReference type="AlphaFoldDB" id="A0A852V1X2"/>
<evidence type="ECO:0000256" key="5">
    <source>
        <dbReference type="ARBA" id="ARBA00022516"/>
    </source>
</evidence>
<dbReference type="InterPro" id="IPR009721">
    <property type="entry name" value="O-acyltransferase_WSD1_C"/>
</dbReference>
<dbReference type="NCBIfam" id="TIGR02946">
    <property type="entry name" value="acyl_WS_DGAT"/>
    <property type="match status" value="1"/>
</dbReference>
<dbReference type="GO" id="GO:0001666">
    <property type="term" value="P:response to hypoxia"/>
    <property type="evidence" value="ECO:0007669"/>
    <property type="project" value="TreeGrafter"/>
</dbReference>
<dbReference type="SUPFAM" id="SSF52777">
    <property type="entry name" value="CoA-dependent acyltransferases"/>
    <property type="match status" value="2"/>
</dbReference>
<organism evidence="14 15">
    <name type="scientific">Streptosporangium sandarakinum</name>
    <dbReference type="NCBI Taxonomy" id="1260955"/>
    <lineage>
        <taxon>Bacteria</taxon>
        <taxon>Bacillati</taxon>
        <taxon>Actinomycetota</taxon>
        <taxon>Actinomycetes</taxon>
        <taxon>Streptosporangiales</taxon>
        <taxon>Streptosporangiaceae</taxon>
        <taxon>Streptosporangium</taxon>
    </lineage>
</organism>
<dbReference type="Proteomes" id="UP000576393">
    <property type="component" value="Unassembled WGS sequence"/>
</dbReference>
<keyword evidence="9 11" id="KW-0012">Acyltransferase</keyword>
<dbReference type="InterPro" id="IPR014292">
    <property type="entry name" value="Acyl_transf_WS/DGAT"/>
</dbReference>
<sequence length="533" mass="55954">MRQLSALDAQFLHAESATTAAHLAGVAILDAARSPGGAVTRDDVVRLLRERLHLVPALRLRLAEVPFGLDRPYWTEAAGLDVADHVHEVVLPLPGDESQLADEITRIHERRLDRSRPLWEMHLIQGLSGGRAALYTKVHHCAVDGMSGVEILACLLDLTSEIRPVPAPEPPGPPPPAPDPGEMLAVAVARSVSHPARALRSLGRLAADLDAIPLLGALPAARAVAAAARLIIGGEAELPEMPPLVAPPTPFNGPISARRRFSYGALPLSEVKRVARTFGLSVNDVVMTLCASALRSWLRERDVLPAEPLVAAVPVAVRTAGARGGARAGAGVGNRLSAMIAPLATDVACPLERLRVTGEAMRRAKRRFAAAPATWLDELSAVLPAPVTAVATPAVFRLASIVLPPINLIVSNVPGPQFPLYLCGARVLGYYPMSVLTDMTGGVNITCFSYDGSLGFGVLACPDRVADVWRLMGHLQEAMDELVELAGTADTHPAPPTEPAAVTDPPVAVADPVAVPDTATAPIPVTVAVPTSA</sequence>
<evidence type="ECO:0000256" key="11">
    <source>
        <dbReference type="RuleBase" id="RU361241"/>
    </source>
</evidence>
<dbReference type="GO" id="GO:0006071">
    <property type="term" value="P:glycerol metabolic process"/>
    <property type="evidence" value="ECO:0007669"/>
    <property type="project" value="UniProtKB-KW"/>
</dbReference>
<evidence type="ECO:0000256" key="4">
    <source>
        <dbReference type="ARBA" id="ARBA00013244"/>
    </source>
</evidence>
<evidence type="ECO:0000313" key="15">
    <source>
        <dbReference type="Proteomes" id="UP000576393"/>
    </source>
</evidence>
<protein>
    <recommendedName>
        <fullName evidence="4 11">Diacylglycerol O-acyltransferase</fullName>
        <ecNumber evidence="4 11">2.3.1.20</ecNumber>
    </recommendedName>
</protein>
<keyword evidence="8 11" id="KW-0443">Lipid metabolism</keyword>
<comment type="catalytic activity">
    <reaction evidence="10 11">
        <text>an acyl-CoA + a 1,2-diacyl-sn-glycerol = a triacyl-sn-glycerol + CoA</text>
        <dbReference type="Rhea" id="RHEA:10868"/>
        <dbReference type="ChEBI" id="CHEBI:17815"/>
        <dbReference type="ChEBI" id="CHEBI:57287"/>
        <dbReference type="ChEBI" id="CHEBI:58342"/>
        <dbReference type="ChEBI" id="CHEBI:64615"/>
        <dbReference type="EC" id="2.3.1.20"/>
    </reaction>
</comment>
<dbReference type="PANTHER" id="PTHR31650">
    <property type="entry name" value="O-ACYLTRANSFERASE (WSD1-LIKE) FAMILY PROTEIN"/>
    <property type="match status" value="1"/>
</dbReference>
<comment type="similarity">
    <text evidence="3 11">Belongs to the long-chain O-acyltransferase family.</text>
</comment>
<dbReference type="GO" id="GO:0071731">
    <property type="term" value="P:response to nitric oxide"/>
    <property type="evidence" value="ECO:0007669"/>
    <property type="project" value="TreeGrafter"/>
</dbReference>
<evidence type="ECO:0000256" key="10">
    <source>
        <dbReference type="ARBA" id="ARBA00048109"/>
    </source>
</evidence>
<dbReference type="InterPro" id="IPR045034">
    <property type="entry name" value="O-acyltransferase_WSD1-like"/>
</dbReference>
<keyword evidence="7 11" id="KW-0319">Glycerol metabolism</keyword>